<protein>
    <submittedName>
        <fullName evidence="2">Uncharacterized protein</fullName>
    </submittedName>
</protein>
<feature type="region of interest" description="Disordered" evidence="1">
    <location>
        <begin position="1"/>
        <end position="88"/>
    </location>
</feature>
<name>A0AAV4VUE0_CAEEX</name>
<reference evidence="2 3" key="1">
    <citation type="submission" date="2021-06" db="EMBL/GenBank/DDBJ databases">
        <title>Caerostris extrusa draft genome.</title>
        <authorList>
            <person name="Kono N."/>
            <person name="Arakawa K."/>
        </authorList>
    </citation>
    <scope>NUCLEOTIDE SEQUENCE [LARGE SCALE GENOMIC DNA]</scope>
</reference>
<keyword evidence="3" id="KW-1185">Reference proteome</keyword>
<accession>A0AAV4VUE0</accession>
<organism evidence="2 3">
    <name type="scientific">Caerostris extrusa</name>
    <name type="common">Bark spider</name>
    <name type="synonym">Caerostris bankana</name>
    <dbReference type="NCBI Taxonomy" id="172846"/>
    <lineage>
        <taxon>Eukaryota</taxon>
        <taxon>Metazoa</taxon>
        <taxon>Ecdysozoa</taxon>
        <taxon>Arthropoda</taxon>
        <taxon>Chelicerata</taxon>
        <taxon>Arachnida</taxon>
        <taxon>Araneae</taxon>
        <taxon>Araneomorphae</taxon>
        <taxon>Entelegynae</taxon>
        <taxon>Araneoidea</taxon>
        <taxon>Araneidae</taxon>
        <taxon>Caerostris</taxon>
    </lineage>
</organism>
<dbReference type="EMBL" id="BPLR01015033">
    <property type="protein sequence ID" value="GIY73098.1"/>
    <property type="molecule type" value="Genomic_DNA"/>
</dbReference>
<dbReference type="AlphaFoldDB" id="A0AAV4VUE0"/>
<feature type="compositionally biased region" description="Low complexity" evidence="1">
    <location>
        <begin position="1"/>
        <end position="38"/>
    </location>
</feature>
<evidence type="ECO:0000313" key="2">
    <source>
        <dbReference type="EMBL" id="GIY73098.1"/>
    </source>
</evidence>
<proteinExistence type="predicted"/>
<sequence length="788" mass="91861">MEPSSKGSPAVESSSSESPRNDSPAMQSSNSESQSNDSITIQPTSSESSSSESPAMQSSSRESPAMQSSNNESPAMQSSNNEFPAMESSSSESLFTEYIARQSSDTDDRIDSPDMGSPNLVHPQTKHIIWDLLTAMNEFYKNEYIEHDMYSLLPSNCPRCEWIKSSSLRDYLQLLSVHIHKCCFIVFERRFRRSSFLPLRWPEDYCRKLIEHIRELAPFKDMWSTFMFLCAVLCEFGLCYSIKYFANTPAVEACLVEVFEKHYSEMFENEDTWKCLNQECHKKYFKLSFETIPDTTNEKYVHCLFSSIEEIKSFLVALNSFEFDTEETEAAEEPPSSPKRILEENKSLRLFFNKLVQDIFESEMDNLTDTPVSTDEERQCRAISKATFLFCNQYRNHFNVVIETCFPLLPKQYDDIRQEYIKNCMFLHFSSIYRSYGVVQYFDMVMLLAYSVQLRKYIDEKMSDISVSVKEELADFLTFYLWKPFKDGCDIQMKRMEVFCNSIVKGANMVFCTLVQLSKEHLPQSGSPQSEEFKEASNFLQKVGGLANPSVSLTNHDLDPVVNEMRAQRHLHTLIWNALQSHIEEYTSTFSLSDSWNIERHMRFDCEQDRNRLAILKNSIRQFSWWLRKPFRANIFITDRPENLKSDKEFQLYMVNRVLQLIEKASPFEFLAAFTFVTEALIHCKKLETMPDVPFGNLIKVCCEALLYIWHQIFNEVGEDWLDIEFAGYCRGIAMKRDVFVSLPDESDEHFDIKERELSDDLLTILRFEKLLFKSTLDSKTFEPHHNL</sequence>
<evidence type="ECO:0000313" key="3">
    <source>
        <dbReference type="Proteomes" id="UP001054945"/>
    </source>
</evidence>
<evidence type="ECO:0000256" key="1">
    <source>
        <dbReference type="SAM" id="MobiDB-lite"/>
    </source>
</evidence>
<feature type="compositionally biased region" description="Low complexity" evidence="1">
    <location>
        <begin position="45"/>
        <end position="63"/>
    </location>
</feature>
<dbReference type="Proteomes" id="UP001054945">
    <property type="component" value="Unassembled WGS sequence"/>
</dbReference>
<gene>
    <name evidence="2" type="ORF">CEXT_246801</name>
</gene>
<comment type="caution">
    <text evidence="2">The sequence shown here is derived from an EMBL/GenBank/DDBJ whole genome shotgun (WGS) entry which is preliminary data.</text>
</comment>
<feature type="compositionally biased region" description="Polar residues" evidence="1">
    <location>
        <begin position="65"/>
        <end position="88"/>
    </location>
</feature>